<feature type="non-terminal residue" evidence="2">
    <location>
        <position position="82"/>
    </location>
</feature>
<evidence type="ECO:0000313" key="2">
    <source>
        <dbReference type="EMBL" id="CAH2219346.1"/>
    </source>
</evidence>
<keyword evidence="1" id="KW-0732">Signal</keyword>
<evidence type="ECO:0000256" key="1">
    <source>
        <dbReference type="SAM" id="SignalP"/>
    </source>
</evidence>
<feature type="chain" id="PRO_5041897041" description="Secreted protein" evidence="1">
    <location>
        <begin position="22"/>
        <end position="82"/>
    </location>
</feature>
<protein>
    <recommendedName>
        <fullName evidence="4">Secreted protein</fullName>
    </recommendedName>
</protein>
<dbReference type="AlphaFoldDB" id="A0AAD1VKA3"/>
<reference evidence="2" key="1">
    <citation type="submission" date="2022-03" db="EMBL/GenBank/DDBJ databases">
        <authorList>
            <person name="Alioto T."/>
            <person name="Alioto T."/>
            <person name="Gomez Garrido J."/>
        </authorList>
    </citation>
    <scope>NUCLEOTIDE SEQUENCE</scope>
</reference>
<name>A0AAD1VKA3_PELCU</name>
<evidence type="ECO:0008006" key="4">
    <source>
        <dbReference type="Google" id="ProtNLM"/>
    </source>
</evidence>
<gene>
    <name evidence="2" type="ORF">PECUL_23A019431</name>
</gene>
<accession>A0AAD1VKA3</accession>
<evidence type="ECO:0000313" key="3">
    <source>
        <dbReference type="Proteomes" id="UP001295444"/>
    </source>
</evidence>
<proteinExistence type="predicted"/>
<organism evidence="2 3">
    <name type="scientific">Pelobates cultripes</name>
    <name type="common">Western spadefoot toad</name>
    <dbReference type="NCBI Taxonomy" id="61616"/>
    <lineage>
        <taxon>Eukaryota</taxon>
        <taxon>Metazoa</taxon>
        <taxon>Chordata</taxon>
        <taxon>Craniata</taxon>
        <taxon>Vertebrata</taxon>
        <taxon>Euteleostomi</taxon>
        <taxon>Amphibia</taxon>
        <taxon>Batrachia</taxon>
        <taxon>Anura</taxon>
        <taxon>Pelobatoidea</taxon>
        <taxon>Pelobatidae</taxon>
        <taxon>Pelobates</taxon>
    </lineage>
</organism>
<keyword evidence="3" id="KW-1185">Reference proteome</keyword>
<sequence length="82" mass="9490">MARVPPRWLLLLYFSLPVVAGGHFHPLTSMPHSQSVASPTWRMERHVSSDREASRCNMHKKKRILHKTFMALTTIKALRGQR</sequence>
<dbReference type="EMBL" id="OW240912">
    <property type="protein sequence ID" value="CAH2219346.1"/>
    <property type="molecule type" value="Genomic_DNA"/>
</dbReference>
<dbReference type="Proteomes" id="UP001295444">
    <property type="component" value="Chromosome 01"/>
</dbReference>
<feature type="signal peptide" evidence="1">
    <location>
        <begin position="1"/>
        <end position="21"/>
    </location>
</feature>